<dbReference type="PANTHER" id="PTHR43820:SF4">
    <property type="entry name" value="HIGH-AFFINITY BRANCHED-CHAIN AMINO ACID TRANSPORT ATP-BINDING PROTEIN LIVF"/>
    <property type="match status" value="1"/>
</dbReference>
<evidence type="ECO:0000256" key="6">
    <source>
        <dbReference type="ARBA" id="ARBA00022692"/>
    </source>
</evidence>
<dbReference type="GO" id="GO:0005886">
    <property type="term" value="C:plasma membrane"/>
    <property type="evidence" value="ECO:0007669"/>
    <property type="project" value="UniProtKB-SubCell"/>
</dbReference>
<evidence type="ECO:0000256" key="5">
    <source>
        <dbReference type="ARBA" id="ARBA00022519"/>
    </source>
</evidence>
<dbReference type="CDD" id="cd03224">
    <property type="entry name" value="ABC_TM1139_LivF_branched"/>
    <property type="match status" value="1"/>
</dbReference>
<evidence type="ECO:0000256" key="7">
    <source>
        <dbReference type="ARBA" id="ARBA00022741"/>
    </source>
</evidence>
<dbReference type="InterPro" id="IPR043428">
    <property type="entry name" value="LivM-like"/>
</dbReference>
<dbReference type="InterPro" id="IPR032823">
    <property type="entry name" value="BCA_ABC_TP_C"/>
</dbReference>
<gene>
    <name evidence="15" type="ORF">PCA31118_04915</name>
</gene>
<feature type="transmembrane region" description="Helical" evidence="13">
    <location>
        <begin position="151"/>
        <end position="172"/>
    </location>
</feature>
<keyword evidence="6 13" id="KW-0812">Transmembrane</keyword>
<accession>A0A5E5AN14</accession>
<keyword evidence="7" id="KW-0547">Nucleotide-binding</keyword>
<evidence type="ECO:0000256" key="1">
    <source>
        <dbReference type="ARBA" id="ARBA00004651"/>
    </source>
</evidence>
<feature type="transmembrane region" description="Helical" evidence="13">
    <location>
        <begin position="278"/>
        <end position="308"/>
    </location>
</feature>
<keyword evidence="9" id="KW-0029">Amino-acid transport</keyword>
<dbReference type="GO" id="GO:0005524">
    <property type="term" value="F:ATP binding"/>
    <property type="evidence" value="ECO:0007669"/>
    <property type="project" value="UniProtKB-KW"/>
</dbReference>
<protein>
    <submittedName>
        <fullName evidence="15">ABC transporter</fullName>
    </submittedName>
</protein>
<dbReference type="InterPro" id="IPR017871">
    <property type="entry name" value="ABC_transporter-like_CS"/>
</dbReference>
<keyword evidence="16" id="KW-1185">Reference proteome</keyword>
<name>A0A5E5AN14_9BURK</name>
<dbReference type="PROSITE" id="PS00211">
    <property type="entry name" value="ABC_TRANSPORTER_1"/>
    <property type="match status" value="1"/>
</dbReference>
<feature type="transmembrane region" description="Helical" evidence="13">
    <location>
        <begin position="196"/>
        <end position="215"/>
    </location>
</feature>
<keyword evidence="4" id="KW-1003">Cell membrane</keyword>
<dbReference type="InterPro" id="IPR052156">
    <property type="entry name" value="BCAA_Transport_ATP-bd_LivF"/>
</dbReference>
<dbReference type="SMART" id="SM00382">
    <property type="entry name" value="AAA"/>
    <property type="match status" value="2"/>
</dbReference>
<sequence length="894" mass="91481">MSDSSLQLAPPPSPPPSAPNTPNTPSTRNIRSTRSARRVSRDGLALTALLAVALLAAAGAACVVNGYFVVVIAGVALLAICGVGLNLLLGLTGQVSFGHVGFYAIGAYAVAILTTQAGWPFWPAWLAGGVIAALTGGLLAIPALRVRGPGLAMVTIAFGFIVEHGAVEWRALTGGQNGLMGVVPPGVFGIAGSERVVAITSLAVLAVALLIYACVSRGAWGAAMRAVRDSETAAASIGINPLVVKAVAFAFSAALAGLAGGLFAPLQGMVTPGMFSFLQSILFVLVVMIGGAGTIAGPLVGAVIVGLLPEFLASLENLRLLCFGVLLLVVLWGAPNGVIGVLGQWWKSRQRAAPADADLGATSALSLPMLAASQRKALAAHGLTMTFGGVSAVADLSFELPAAQVTSLIGPNGAGKSTVLNMLSGFYRPLSGTRSLGTDILVASGACDSARHGVARTYQTSQLFGGMSVLDNVTLALSAGRLGGLLGTARMQGSTRRDEAHALLRACGYHGDVSLMAADLAHVDRRLVEIARALATRPSVLLLDEPAAGLSTQDKAQLGRLLRQIAQSGVAVGLVEHDMSLVMGVSDGIVVIDAGRFLAKGTPNAIRHDERVRQAYLGASTAHAPVSAGREAVGTPEVLGVGKLTAGYGAAPVLHDVSIQVRDGELVALLGANGAGKSTLMRALAGLHRPVRGGITFNGRDLSRLDAAKIAALGVVLVPEGRQVFPELSVLDNLRLGAFPSGRLPGTTLDARIEQMFVRYPRLRERQHQRAGLLSGGEQQMLAIARALMSSPRVLLLDEPSLGLAPKVIAELFASLDALRHESLSMLLVDQMAAMALSIADRGYVLEEGRVTVSGSASELAGDARLAAAYLGGTQAAEATGAAGAETGTSGAMA</sequence>
<comment type="subcellular location">
    <subcellularLocation>
        <location evidence="1">Cell membrane</location>
        <topology evidence="1">Multi-pass membrane protein</topology>
    </subcellularLocation>
</comment>
<evidence type="ECO:0000256" key="12">
    <source>
        <dbReference type="SAM" id="MobiDB-lite"/>
    </source>
</evidence>
<evidence type="ECO:0000256" key="8">
    <source>
        <dbReference type="ARBA" id="ARBA00022840"/>
    </source>
</evidence>
<keyword evidence="3" id="KW-0813">Transport</keyword>
<dbReference type="PROSITE" id="PS50893">
    <property type="entry name" value="ABC_TRANSPORTER_2"/>
    <property type="match status" value="2"/>
</dbReference>
<evidence type="ECO:0000256" key="13">
    <source>
        <dbReference type="SAM" id="Phobius"/>
    </source>
</evidence>
<organism evidence="15 16">
    <name type="scientific">Pandoraea captiosa</name>
    <dbReference type="NCBI Taxonomy" id="2508302"/>
    <lineage>
        <taxon>Bacteria</taxon>
        <taxon>Pseudomonadati</taxon>
        <taxon>Pseudomonadota</taxon>
        <taxon>Betaproteobacteria</taxon>
        <taxon>Burkholderiales</taxon>
        <taxon>Burkholderiaceae</taxon>
        <taxon>Pandoraea</taxon>
    </lineage>
</organism>
<dbReference type="CDD" id="cd06581">
    <property type="entry name" value="TM_PBP1_LivM_like"/>
    <property type="match status" value="1"/>
</dbReference>
<dbReference type="GO" id="GO:0016887">
    <property type="term" value="F:ATP hydrolysis activity"/>
    <property type="evidence" value="ECO:0007669"/>
    <property type="project" value="InterPro"/>
</dbReference>
<evidence type="ECO:0000256" key="11">
    <source>
        <dbReference type="ARBA" id="ARBA00023136"/>
    </source>
</evidence>
<dbReference type="Pfam" id="PF12399">
    <property type="entry name" value="BCA_ABC_TP_C"/>
    <property type="match status" value="1"/>
</dbReference>
<feature type="transmembrane region" description="Helical" evidence="13">
    <location>
        <begin position="320"/>
        <end position="346"/>
    </location>
</feature>
<dbReference type="PANTHER" id="PTHR43820">
    <property type="entry name" value="HIGH-AFFINITY BRANCHED-CHAIN AMINO ACID TRANSPORT ATP-BINDING PROTEIN LIVF"/>
    <property type="match status" value="1"/>
</dbReference>
<dbReference type="AlphaFoldDB" id="A0A5E5AN14"/>
<dbReference type="InterPro" id="IPR001851">
    <property type="entry name" value="ABC_transp_permease"/>
</dbReference>
<dbReference type="GO" id="GO:0015807">
    <property type="term" value="P:L-amino acid transport"/>
    <property type="evidence" value="ECO:0007669"/>
    <property type="project" value="TreeGrafter"/>
</dbReference>
<feature type="transmembrane region" description="Helical" evidence="13">
    <location>
        <begin position="246"/>
        <end position="266"/>
    </location>
</feature>
<feature type="compositionally biased region" description="Pro residues" evidence="12">
    <location>
        <begin position="9"/>
        <end position="19"/>
    </location>
</feature>
<proteinExistence type="inferred from homology"/>
<feature type="domain" description="ABC transporter" evidence="14">
    <location>
        <begin position="378"/>
        <end position="619"/>
    </location>
</feature>
<keyword evidence="11 13" id="KW-0472">Membrane</keyword>
<feature type="domain" description="ABC transporter" evidence="14">
    <location>
        <begin position="639"/>
        <end position="873"/>
    </location>
</feature>
<evidence type="ECO:0000256" key="4">
    <source>
        <dbReference type="ARBA" id="ARBA00022475"/>
    </source>
</evidence>
<evidence type="ECO:0000256" key="10">
    <source>
        <dbReference type="ARBA" id="ARBA00022989"/>
    </source>
</evidence>
<dbReference type="Pfam" id="PF02653">
    <property type="entry name" value="BPD_transp_2"/>
    <property type="match status" value="1"/>
</dbReference>
<dbReference type="SUPFAM" id="SSF52540">
    <property type="entry name" value="P-loop containing nucleoside triphosphate hydrolases"/>
    <property type="match status" value="2"/>
</dbReference>
<dbReference type="Gene3D" id="3.40.50.300">
    <property type="entry name" value="P-loop containing nucleotide triphosphate hydrolases"/>
    <property type="match status" value="2"/>
</dbReference>
<keyword evidence="8" id="KW-0067">ATP-binding</keyword>
<evidence type="ECO:0000313" key="15">
    <source>
        <dbReference type="EMBL" id="VVE75099.1"/>
    </source>
</evidence>
<feature type="transmembrane region" description="Helical" evidence="13">
    <location>
        <begin position="67"/>
        <end position="88"/>
    </location>
</feature>
<dbReference type="InterPro" id="IPR027417">
    <property type="entry name" value="P-loop_NTPase"/>
</dbReference>
<evidence type="ECO:0000313" key="16">
    <source>
        <dbReference type="Proteomes" id="UP000414136"/>
    </source>
</evidence>
<keyword evidence="10 13" id="KW-1133">Transmembrane helix</keyword>
<dbReference type="InterPro" id="IPR003439">
    <property type="entry name" value="ABC_transporter-like_ATP-bd"/>
</dbReference>
<keyword evidence="5" id="KW-0997">Cell inner membrane</keyword>
<dbReference type="RefSeq" id="WP_150627555.1">
    <property type="nucleotide sequence ID" value="NZ_CABPSQ010000015.1"/>
</dbReference>
<reference evidence="15 16" key="1">
    <citation type="submission" date="2019-08" db="EMBL/GenBank/DDBJ databases">
        <authorList>
            <person name="Peeters C."/>
        </authorList>
    </citation>
    <scope>NUCLEOTIDE SEQUENCE [LARGE SCALE GENOMIC DNA]</scope>
    <source>
        <strain evidence="15 16">LMG 31118</strain>
    </source>
</reference>
<feature type="region of interest" description="Disordered" evidence="12">
    <location>
        <begin position="1"/>
        <end position="36"/>
    </location>
</feature>
<dbReference type="GO" id="GO:0015658">
    <property type="term" value="F:branched-chain amino acid transmembrane transporter activity"/>
    <property type="evidence" value="ECO:0007669"/>
    <property type="project" value="InterPro"/>
</dbReference>
<dbReference type="OrthoDB" id="5290247at2"/>
<dbReference type="Pfam" id="PF00005">
    <property type="entry name" value="ABC_tran"/>
    <property type="match status" value="2"/>
</dbReference>
<dbReference type="Proteomes" id="UP000414136">
    <property type="component" value="Unassembled WGS sequence"/>
</dbReference>
<feature type="transmembrane region" description="Helical" evidence="13">
    <location>
        <begin position="125"/>
        <end position="144"/>
    </location>
</feature>
<comment type="similarity">
    <text evidence="2">Belongs to the ABC transporter superfamily.</text>
</comment>
<evidence type="ECO:0000259" key="14">
    <source>
        <dbReference type="PROSITE" id="PS50893"/>
    </source>
</evidence>
<feature type="transmembrane region" description="Helical" evidence="13">
    <location>
        <begin position="100"/>
        <end position="119"/>
    </location>
</feature>
<evidence type="ECO:0000256" key="2">
    <source>
        <dbReference type="ARBA" id="ARBA00005417"/>
    </source>
</evidence>
<dbReference type="InterPro" id="IPR003593">
    <property type="entry name" value="AAA+_ATPase"/>
</dbReference>
<feature type="transmembrane region" description="Helical" evidence="13">
    <location>
        <begin position="43"/>
        <end position="61"/>
    </location>
</feature>
<evidence type="ECO:0000256" key="3">
    <source>
        <dbReference type="ARBA" id="ARBA00022448"/>
    </source>
</evidence>
<evidence type="ECO:0000256" key="9">
    <source>
        <dbReference type="ARBA" id="ARBA00022970"/>
    </source>
</evidence>
<dbReference type="EMBL" id="CABPSQ010000015">
    <property type="protein sequence ID" value="VVE75099.1"/>
    <property type="molecule type" value="Genomic_DNA"/>
</dbReference>